<protein>
    <submittedName>
        <fullName evidence="1">Uncharacterized protein</fullName>
    </submittedName>
</protein>
<organism evidence="1 2">
    <name type="scientific">Phytohabitans kaempferiae</name>
    <dbReference type="NCBI Taxonomy" id="1620943"/>
    <lineage>
        <taxon>Bacteria</taxon>
        <taxon>Bacillati</taxon>
        <taxon>Actinomycetota</taxon>
        <taxon>Actinomycetes</taxon>
        <taxon>Micromonosporales</taxon>
        <taxon>Micromonosporaceae</taxon>
    </lineage>
</organism>
<proteinExistence type="predicted"/>
<comment type="caution">
    <text evidence="1">The sequence shown here is derived from an EMBL/GenBank/DDBJ whole genome shotgun (WGS) entry which is preliminary data.</text>
</comment>
<evidence type="ECO:0000313" key="1">
    <source>
        <dbReference type="EMBL" id="MFC0533163.1"/>
    </source>
</evidence>
<sequence>MIDPVMITVATTLTTKAAESLSDVGRSAFGKLLGRVRGQLDTDPEGAAALAAAQRHPDDQREIERLARALAAAARDDPAFAADLARLWPAVRAATIAASGGGVVNQVSGTVSGAVVQARDVSGGITFGAPLTSDARDGR</sequence>
<evidence type="ECO:0000313" key="2">
    <source>
        <dbReference type="Proteomes" id="UP001589867"/>
    </source>
</evidence>
<accession>A0ABV6MFM2</accession>
<gene>
    <name evidence="1" type="ORF">ACFFIA_36710</name>
</gene>
<keyword evidence="2" id="KW-1185">Reference proteome</keyword>
<reference evidence="1 2" key="1">
    <citation type="submission" date="2024-09" db="EMBL/GenBank/DDBJ databases">
        <authorList>
            <person name="Sun Q."/>
            <person name="Mori K."/>
        </authorList>
    </citation>
    <scope>NUCLEOTIDE SEQUENCE [LARGE SCALE GENOMIC DNA]</scope>
    <source>
        <strain evidence="1 2">TBRC 3947</strain>
    </source>
</reference>
<dbReference type="RefSeq" id="WP_377260414.1">
    <property type="nucleotide sequence ID" value="NZ_JBHLUH010000079.1"/>
</dbReference>
<name>A0ABV6MFM2_9ACTN</name>
<dbReference type="Proteomes" id="UP001589867">
    <property type="component" value="Unassembled WGS sequence"/>
</dbReference>
<dbReference type="EMBL" id="JBHLUH010000079">
    <property type="protein sequence ID" value="MFC0533163.1"/>
    <property type="molecule type" value="Genomic_DNA"/>
</dbReference>